<comment type="caution">
    <text evidence="11">The sequence shown here is derived from an EMBL/GenBank/DDBJ whole genome shotgun (WGS) entry which is preliminary data.</text>
</comment>
<keyword evidence="4 8" id="KW-0812">Transmembrane</keyword>
<dbReference type="InterPro" id="IPR023271">
    <property type="entry name" value="Aquaporin-like"/>
</dbReference>
<evidence type="ECO:0000256" key="7">
    <source>
        <dbReference type="ARBA" id="ARBA00023136"/>
    </source>
</evidence>
<dbReference type="GeneID" id="72004230"/>
<dbReference type="EMBL" id="JADCUA010000008">
    <property type="protein sequence ID" value="KAH9837808.1"/>
    <property type="molecule type" value="Genomic_DNA"/>
</dbReference>
<reference evidence="10 13" key="2">
    <citation type="journal article" date="2021" name="Environ. Microbiol.">
        <title>Gene family expansions and transcriptome signatures uncover fungal adaptations to wood decay.</title>
        <authorList>
            <person name="Hage H."/>
            <person name="Miyauchi S."/>
            <person name="Viragh M."/>
            <person name="Drula E."/>
            <person name="Min B."/>
            <person name="Chaduli D."/>
            <person name="Navarro D."/>
            <person name="Favel A."/>
            <person name="Norest M."/>
            <person name="Lesage-Meessen L."/>
            <person name="Balint B."/>
            <person name="Merenyi Z."/>
            <person name="de Eugenio L."/>
            <person name="Morin E."/>
            <person name="Martinez A.T."/>
            <person name="Baldrian P."/>
            <person name="Stursova M."/>
            <person name="Martinez M.J."/>
            <person name="Novotny C."/>
            <person name="Magnuson J.K."/>
            <person name="Spatafora J.W."/>
            <person name="Maurice S."/>
            <person name="Pangilinan J."/>
            <person name="Andreopoulos W."/>
            <person name="LaButti K."/>
            <person name="Hundley H."/>
            <person name="Na H."/>
            <person name="Kuo A."/>
            <person name="Barry K."/>
            <person name="Lipzen A."/>
            <person name="Henrissat B."/>
            <person name="Riley R."/>
            <person name="Ahrendt S."/>
            <person name="Nagy L.G."/>
            <person name="Grigoriev I.V."/>
            <person name="Martin F."/>
            <person name="Rosso M.N."/>
        </authorList>
    </citation>
    <scope>NUCLEOTIDE SEQUENCE [LARGE SCALE GENOMIC DNA]</scope>
    <source>
        <strain evidence="10 13">CIRM-BRFM 1785</strain>
    </source>
</reference>
<dbReference type="AlphaFoldDB" id="A0A4Y9YQU8"/>
<dbReference type="GO" id="GO:0005886">
    <property type="term" value="C:plasma membrane"/>
    <property type="evidence" value="ECO:0007669"/>
    <property type="project" value="TreeGrafter"/>
</dbReference>
<reference evidence="11 12" key="1">
    <citation type="submission" date="2019-01" db="EMBL/GenBank/DDBJ databases">
        <title>Genome sequencing of the rare red list fungi Fomitopsis rosea.</title>
        <authorList>
            <person name="Buettner E."/>
            <person name="Kellner H."/>
        </authorList>
    </citation>
    <scope>NUCLEOTIDE SEQUENCE [LARGE SCALE GENOMIC DNA]</scope>
    <source>
        <strain evidence="11 12">DSM 105464</strain>
    </source>
</reference>
<evidence type="ECO:0000256" key="2">
    <source>
        <dbReference type="ARBA" id="ARBA00006175"/>
    </source>
</evidence>
<feature type="transmembrane region" description="Helical" evidence="9">
    <location>
        <begin position="265"/>
        <end position="289"/>
    </location>
</feature>
<feature type="transmembrane region" description="Helical" evidence="9">
    <location>
        <begin position="123"/>
        <end position="142"/>
    </location>
</feature>
<evidence type="ECO:0000256" key="1">
    <source>
        <dbReference type="ARBA" id="ARBA00004141"/>
    </source>
</evidence>
<comment type="subcellular location">
    <subcellularLocation>
        <location evidence="1">Membrane</location>
        <topology evidence="1">Multi-pass membrane protein</topology>
    </subcellularLocation>
</comment>
<accession>A0A4Y9YQU8</accession>
<keyword evidence="7 9" id="KW-0472">Membrane</keyword>
<evidence type="ECO:0000256" key="6">
    <source>
        <dbReference type="ARBA" id="ARBA00022989"/>
    </source>
</evidence>
<gene>
    <name evidence="10" type="ORF">C8Q71DRAFT_754605</name>
    <name evidence="11" type="ORF">EVJ58_g2970</name>
</gene>
<dbReference type="Gene3D" id="1.20.1080.10">
    <property type="entry name" value="Glycerol uptake facilitator protein"/>
    <property type="match status" value="1"/>
</dbReference>
<dbReference type="Proteomes" id="UP000298390">
    <property type="component" value="Unassembled WGS sequence"/>
</dbReference>
<dbReference type="InterPro" id="IPR000425">
    <property type="entry name" value="MIP"/>
</dbReference>
<evidence type="ECO:0000256" key="5">
    <source>
        <dbReference type="ARBA" id="ARBA00022737"/>
    </source>
</evidence>
<feature type="transmembrane region" description="Helical" evidence="9">
    <location>
        <begin position="186"/>
        <end position="208"/>
    </location>
</feature>
<dbReference type="InterPro" id="IPR050363">
    <property type="entry name" value="MIP/Aquaporin"/>
</dbReference>
<dbReference type="EMBL" id="SEKV01000115">
    <property type="protein sequence ID" value="TFY63921.1"/>
    <property type="molecule type" value="Genomic_DNA"/>
</dbReference>
<evidence type="ECO:0000256" key="4">
    <source>
        <dbReference type="ARBA" id="ARBA00022692"/>
    </source>
</evidence>
<name>A0A4Y9YQU8_9APHY</name>
<keyword evidence="3 8" id="KW-0813">Transport</keyword>
<keyword evidence="5" id="KW-0677">Repeat</keyword>
<comment type="similarity">
    <text evidence="2 8">Belongs to the MIP/aquaporin (TC 1.A.8) family.</text>
</comment>
<dbReference type="GO" id="GO:0015250">
    <property type="term" value="F:water channel activity"/>
    <property type="evidence" value="ECO:0007669"/>
    <property type="project" value="TreeGrafter"/>
</dbReference>
<dbReference type="Pfam" id="PF00230">
    <property type="entry name" value="MIP"/>
    <property type="match status" value="1"/>
</dbReference>
<dbReference type="PANTHER" id="PTHR43829">
    <property type="entry name" value="AQUAPORIN OR AQUAGLYCEROPORIN RELATED"/>
    <property type="match status" value="1"/>
</dbReference>
<dbReference type="STRING" id="34475.A0A4Y9YQU8"/>
<dbReference type="Proteomes" id="UP000814176">
    <property type="component" value="Unassembled WGS sequence"/>
</dbReference>
<dbReference type="PRINTS" id="PR00783">
    <property type="entry name" value="MINTRINSICP"/>
</dbReference>
<sequence>MQHAVPSSRVPPVVHLADAHPQPRLLVPWQKHRRGRALWFIEFVAEAMSTFMYTYAGTGSTATFILGNILGLSNIGSLLQIGLAYSLGIMLAMAICLPTSNGHANPAFTIWGMLIGHVTPVRGLRLIVAQIVGAYVACLLIYTQYHDLIKEATEVLQAKDLYDSVMFTSQGPAGIFGLYASPTANLGYVFLNEFVCDFVLAIVIFGCLDPTNAFAPPVAVPWIVGFTYGIIVWGFVPASVATNAARDLGGRLAVLSLWGLPASGGRYAAIAALTNIPATIFGGIVYHFIFTDPDRTITPASLQLAAATKAYEERGKTDSSSSSVKGDVEYCERVLTK</sequence>
<organism evidence="11 12">
    <name type="scientific">Rhodofomes roseus</name>
    <dbReference type="NCBI Taxonomy" id="34475"/>
    <lineage>
        <taxon>Eukaryota</taxon>
        <taxon>Fungi</taxon>
        <taxon>Dikarya</taxon>
        <taxon>Basidiomycota</taxon>
        <taxon>Agaricomycotina</taxon>
        <taxon>Agaricomycetes</taxon>
        <taxon>Polyporales</taxon>
        <taxon>Rhodofomes</taxon>
    </lineage>
</organism>
<keyword evidence="13" id="KW-1185">Reference proteome</keyword>
<keyword evidence="6 9" id="KW-1133">Transmembrane helix</keyword>
<evidence type="ECO:0000313" key="13">
    <source>
        <dbReference type="Proteomes" id="UP000814176"/>
    </source>
</evidence>
<feature type="transmembrane region" description="Helical" evidence="9">
    <location>
        <begin position="220"/>
        <end position="245"/>
    </location>
</feature>
<dbReference type="GO" id="GO:0015254">
    <property type="term" value="F:glycerol channel activity"/>
    <property type="evidence" value="ECO:0007669"/>
    <property type="project" value="TreeGrafter"/>
</dbReference>
<evidence type="ECO:0000256" key="8">
    <source>
        <dbReference type="RuleBase" id="RU000477"/>
    </source>
</evidence>
<evidence type="ECO:0000256" key="9">
    <source>
        <dbReference type="SAM" id="Phobius"/>
    </source>
</evidence>
<evidence type="ECO:0000256" key="3">
    <source>
        <dbReference type="ARBA" id="ARBA00022448"/>
    </source>
</evidence>
<protein>
    <submittedName>
        <fullName evidence="10">Aquaporin-like protein</fullName>
    </submittedName>
</protein>
<dbReference type="RefSeq" id="XP_047779846.1">
    <property type="nucleotide sequence ID" value="XM_047923498.1"/>
</dbReference>
<evidence type="ECO:0000313" key="10">
    <source>
        <dbReference type="EMBL" id="KAH9837808.1"/>
    </source>
</evidence>
<proteinExistence type="inferred from homology"/>
<evidence type="ECO:0000313" key="11">
    <source>
        <dbReference type="EMBL" id="TFY63921.1"/>
    </source>
</evidence>
<dbReference type="OrthoDB" id="3222at2759"/>
<evidence type="ECO:0000313" key="12">
    <source>
        <dbReference type="Proteomes" id="UP000298390"/>
    </source>
</evidence>
<dbReference type="SUPFAM" id="SSF81338">
    <property type="entry name" value="Aquaporin-like"/>
    <property type="match status" value="1"/>
</dbReference>
<dbReference type="PANTHER" id="PTHR43829:SF14">
    <property type="entry name" value="AQUAPORIN 3"/>
    <property type="match status" value="1"/>
</dbReference>
<feature type="transmembrane region" description="Helical" evidence="9">
    <location>
        <begin position="75"/>
        <end position="97"/>
    </location>
</feature>